<dbReference type="Proteomes" id="UP001519305">
    <property type="component" value="Unassembled WGS sequence"/>
</dbReference>
<dbReference type="InterPro" id="IPR000639">
    <property type="entry name" value="Epox_hydrolase-like"/>
</dbReference>
<dbReference type="EMBL" id="JAGINY010000001">
    <property type="protein sequence ID" value="MBP2333717.1"/>
    <property type="molecule type" value="Genomic_DNA"/>
</dbReference>
<dbReference type="PANTHER" id="PTHR43329">
    <property type="entry name" value="EPOXIDE HYDROLASE"/>
    <property type="match status" value="1"/>
</dbReference>
<dbReference type="Pfam" id="PF12697">
    <property type="entry name" value="Abhydrolase_6"/>
    <property type="match status" value="1"/>
</dbReference>
<proteinExistence type="predicted"/>
<name>A0ABS4UAY6_9CORY</name>
<dbReference type="Gene3D" id="3.40.50.1820">
    <property type="entry name" value="alpha/beta hydrolase"/>
    <property type="match status" value="1"/>
</dbReference>
<dbReference type="RefSeq" id="WP_224371092.1">
    <property type="nucleotide sequence ID" value="NZ_CP047357.1"/>
</dbReference>
<organism evidence="3 4">
    <name type="scientific">Corynebacterium freneyi</name>
    <dbReference type="NCBI Taxonomy" id="134034"/>
    <lineage>
        <taxon>Bacteria</taxon>
        <taxon>Bacillati</taxon>
        <taxon>Actinomycetota</taxon>
        <taxon>Actinomycetes</taxon>
        <taxon>Mycobacteriales</taxon>
        <taxon>Corynebacteriaceae</taxon>
        <taxon>Corynebacterium</taxon>
    </lineage>
</organism>
<comment type="caution">
    <text evidence="3">The sequence shown here is derived from an EMBL/GenBank/DDBJ whole genome shotgun (WGS) entry which is preliminary data.</text>
</comment>
<accession>A0ABS4UAY6</accession>
<evidence type="ECO:0000313" key="4">
    <source>
        <dbReference type="Proteomes" id="UP001519305"/>
    </source>
</evidence>
<evidence type="ECO:0000259" key="2">
    <source>
        <dbReference type="Pfam" id="PF12697"/>
    </source>
</evidence>
<evidence type="ECO:0000313" key="3">
    <source>
        <dbReference type="EMBL" id="MBP2333717.1"/>
    </source>
</evidence>
<protein>
    <submittedName>
        <fullName evidence="3">Pimeloyl-ACP methyl ester carboxylesterase</fullName>
    </submittedName>
</protein>
<keyword evidence="1" id="KW-0378">Hydrolase</keyword>
<sequence length="318" mass="34026">MSGEFPGGAGAPAPHREDVLLDGPWTHRMVHVRGQRLHVAECGASSSPLVLFIHSATGGWFDWRRVLPLLSGQPVHAVAVSLRGYGTSDRTPSGYRPNAAADDAAGLIRALGHSRAIVVGQGYGALVAWTLAARKPSLVAGVVACGMPHPDEWRREALRRPFSTPLRTSWSFGRYATVLGRLGRRGGRAASNIVADAMKLSGPGFRETPEGVESAQLMERSLRAGALSPALRHLEWLAQPTGASWRRWMRILSQATMPPTWIVVGADDPLVSERALSGSRSVDVISLPGVGHFPALEAPDAVADVIADAVRREHPEPV</sequence>
<keyword evidence="4" id="KW-1185">Reference proteome</keyword>
<dbReference type="InterPro" id="IPR029058">
    <property type="entry name" value="AB_hydrolase_fold"/>
</dbReference>
<dbReference type="SUPFAM" id="SSF53474">
    <property type="entry name" value="alpha/beta-Hydrolases"/>
    <property type="match status" value="1"/>
</dbReference>
<dbReference type="InterPro" id="IPR000073">
    <property type="entry name" value="AB_hydrolase_1"/>
</dbReference>
<reference evidence="3 4" key="1">
    <citation type="submission" date="2021-03" db="EMBL/GenBank/DDBJ databases">
        <title>Sequencing the genomes of 1000 actinobacteria strains.</title>
        <authorList>
            <person name="Klenk H.-P."/>
        </authorList>
    </citation>
    <scope>NUCLEOTIDE SEQUENCE [LARGE SCALE GENOMIC DNA]</scope>
    <source>
        <strain evidence="3 4">DSM 44506</strain>
    </source>
</reference>
<dbReference type="PRINTS" id="PR00412">
    <property type="entry name" value="EPOXHYDRLASE"/>
</dbReference>
<gene>
    <name evidence="3" type="ORF">JOF33_002416</name>
</gene>
<evidence type="ECO:0000256" key="1">
    <source>
        <dbReference type="ARBA" id="ARBA00022801"/>
    </source>
</evidence>
<feature type="domain" description="AB hydrolase-1" evidence="2">
    <location>
        <begin position="50"/>
        <end position="305"/>
    </location>
</feature>